<dbReference type="InterPro" id="IPR019428">
    <property type="entry name" value="7TM_GPCR_serpentine_rcpt_Str"/>
</dbReference>
<feature type="transmembrane region" description="Helical" evidence="6">
    <location>
        <begin position="80"/>
        <end position="108"/>
    </location>
</feature>
<feature type="transmembrane region" description="Helical" evidence="6">
    <location>
        <begin position="40"/>
        <end position="60"/>
    </location>
</feature>
<evidence type="ECO:0000256" key="3">
    <source>
        <dbReference type="ARBA" id="ARBA00022692"/>
    </source>
</evidence>
<accession>A0A0N4Z0X4</accession>
<dbReference type="Pfam" id="PF10317">
    <property type="entry name" value="7TM_GPCR_Srd"/>
    <property type="match status" value="1"/>
</dbReference>
<feature type="transmembrane region" description="Helical" evidence="6">
    <location>
        <begin position="129"/>
        <end position="149"/>
    </location>
</feature>
<evidence type="ECO:0000256" key="1">
    <source>
        <dbReference type="ARBA" id="ARBA00004141"/>
    </source>
</evidence>
<comment type="subcellular location">
    <subcellularLocation>
        <location evidence="1">Membrane</location>
        <topology evidence="1">Multi-pass membrane protein</topology>
    </subcellularLocation>
</comment>
<dbReference type="GO" id="GO:0016020">
    <property type="term" value="C:membrane"/>
    <property type="evidence" value="ECO:0007669"/>
    <property type="project" value="UniProtKB-SubCell"/>
</dbReference>
<sequence>MAIFQLVCGISSLFGVITNTLIVFLSLIKSDNSNKDIHSTFAHICSSAIIISLTLIFTMPQEIRVASSLIKIPHGILSKISSNILTVLSGIQVGCYVYILLNLALLFLNRLNVMCNKNNMSTIFSERNMKIFKGFTVTISLIQVVFVYLSSVQTEILWERLNRTTNIVDELYEKQELSASYLKNQQIQINNQKQIESDMGINNNGSNSANSKELSRSQVEATRNRISVYGIDYNINPMIWGSEGLFLLIFISSYISIIISSITINNSLKNKQSDMSDKMKERQKGMHTSLIFYSILPCIVTIIIYVNMIHGMVFGSFLLKIQEYIQSLMISLIPSLLGAFVFVFVKFYRQSFAQYILRRKEKEVKNEELPEVDDIGIKPKLTTSQMKGMINQGLEASSITMPQ</sequence>
<evidence type="ECO:0000256" key="2">
    <source>
        <dbReference type="ARBA" id="ARBA00009166"/>
    </source>
</evidence>
<proteinExistence type="inferred from homology"/>
<protein>
    <submittedName>
        <fullName evidence="8">G_PROTEIN_RECEP_F1_2 domain-containing protein</fullName>
    </submittedName>
</protein>
<dbReference type="AlphaFoldDB" id="A0A0N4Z0X4"/>
<evidence type="ECO:0000256" key="6">
    <source>
        <dbReference type="SAM" id="Phobius"/>
    </source>
</evidence>
<dbReference type="PANTHER" id="PTHR22945:SF40">
    <property type="entry name" value="SERPENTINE RECEPTOR, CLASS D (DELTA)-RELATED"/>
    <property type="match status" value="1"/>
</dbReference>
<evidence type="ECO:0000313" key="7">
    <source>
        <dbReference type="Proteomes" id="UP000038045"/>
    </source>
</evidence>
<feature type="transmembrane region" description="Helical" evidence="6">
    <location>
        <begin position="245"/>
        <end position="268"/>
    </location>
</feature>
<evidence type="ECO:0000256" key="5">
    <source>
        <dbReference type="ARBA" id="ARBA00023136"/>
    </source>
</evidence>
<dbReference type="InterPro" id="IPR050920">
    <property type="entry name" value="Nematode_rcpt-like_delta"/>
</dbReference>
<keyword evidence="7" id="KW-1185">Reference proteome</keyword>
<evidence type="ECO:0000313" key="8">
    <source>
        <dbReference type="WBParaSite" id="PTRK_0000035300.1"/>
    </source>
</evidence>
<organism evidence="7 8">
    <name type="scientific">Parastrongyloides trichosuri</name>
    <name type="common">Possum-specific nematode worm</name>
    <dbReference type="NCBI Taxonomy" id="131310"/>
    <lineage>
        <taxon>Eukaryota</taxon>
        <taxon>Metazoa</taxon>
        <taxon>Ecdysozoa</taxon>
        <taxon>Nematoda</taxon>
        <taxon>Chromadorea</taxon>
        <taxon>Rhabditida</taxon>
        <taxon>Tylenchina</taxon>
        <taxon>Panagrolaimomorpha</taxon>
        <taxon>Strongyloidoidea</taxon>
        <taxon>Strongyloididae</taxon>
        <taxon>Parastrongyloides</taxon>
    </lineage>
</organism>
<comment type="similarity">
    <text evidence="2">Belongs to the nematode receptor-like protein srd family.</text>
</comment>
<keyword evidence="5 6" id="KW-0472">Membrane</keyword>
<dbReference type="Pfam" id="PF10326">
    <property type="entry name" value="7TM_GPCR_Str"/>
    <property type="match status" value="1"/>
</dbReference>
<feature type="transmembrane region" description="Helical" evidence="6">
    <location>
        <begin position="6"/>
        <end position="28"/>
    </location>
</feature>
<keyword evidence="4 6" id="KW-1133">Transmembrane helix</keyword>
<dbReference type="Proteomes" id="UP000038045">
    <property type="component" value="Unplaced"/>
</dbReference>
<name>A0A0N4Z0X4_PARTI</name>
<feature type="transmembrane region" description="Helical" evidence="6">
    <location>
        <begin position="289"/>
        <end position="308"/>
    </location>
</feature>
<dbReference type="InterPro" id="IPR019421">
    <property type="entry name" value="7TM_GPCR_serpentine_rcpt_Srd"/>
</dbReference>
<reference evidence="8" key="1">
    <citation type="submission" date="2017-02" db="UniProtKB">
        <authorList>
            <consortium name="WormBaseParasite"/>
        </authorList>
    </citation>
    <scope>IDENTIFICATION</scope>
</reference>
<evidence type="ECO:0000256" key="4">
    <source>
        <dbReference type="ARBA" id="ARBA00022989"/>
    </source>
</evidence>
<dbReference type="PANTHER" id="PTHR22945">
    <property type="entry name" value="SERPENTINE RECEPTOR, CLASS D DELTA"/>
    <property type="match status" value="1"/>
</dbReference>
<keyword evidence="3 6" id="KW-0812">Transmembrane</keyword>
<feature type="transmembrane region" description="Helical" evidence="6">
    <location>
        <begin position="328"/>
        <end position="348"/>
    </location>
</feature>
<dbReference type="WBParaSite" id="PTRK_0000035300.1">
    <property type="protein sequence ID" value="PTRK_0000035300.1"/>
    <property type="gene ID" value="PTRK_0000035300"/>
</dbReference>